<proteinExistence type="predicted"/>
<dbReference type="InterPro" id="IPR013210">
    <property type="entry name" value="LRR_N_plant-typ"/>
</dbReference>
<dbReference type="OMA" id="DACKGPK"/>
<dbReference type="PANTHER" id="PTHR48007:SF86">
    <property type="entry name" value="(WILD MALAYSIAN BANANA) HYPOTHETICAL PROTEIN"/>
    <property type="match status" value="1"/>
</dbReference>
<dbReference type="EnsemblPlants" id="Pp3c7_23600V3.1">
    <property type="protein sequence ID" value="PAC:32925421.CDS.1"/>
    <property type="gene ID" value="Pp3c7_23600"/>
</dbReference>
<dbReference type="RefSeq" id="XP_024381162.1">
    <property type="nucleotide sequence ID" value="XM_024525394.2"/>
</dbReference>
<protein>
    <recommendedName>
        <fullName evidence="15">Protein kinase domain-containing protein</fullName>
    </recommendedName>
</protein>
<evidence type="ECO:0000313" key="17">
    <source>
        <dbReference type="EnsemblPlants" id="PAC:32925421.CDS.1"/>
    </source>
</evidence>
<keyword evidence="5 14" id="KW-0732">Signal</keyword>
<feature type="chain" id="PRO_5043158285" description="Protein kinase domain-containing protein" evidence="14">
    <location>
        <begin position="29"/>
        <end position="613"/>
    </location>
</feature>
<dbReference type="Pfam" id="PF08263">
    <property type="entry name" value="LRRNT_2"/>
    <property type="match status" value="1"/>
</dbReference>
<evidence type="ECO:0000256" key="12">
    <source>
        <dbReference type="ARBA" id="ARBA00023180"/>
    </source>
</evidence>
<dbReference type="InterPro" id="IPR001245">
    <property type="entry name" value="Ser-Thr/Tyr_kinase_cat_dom"/>
</dbReference>
<dbReference type="FunFam" id="1.10.510.10:FF:000388">
    <property type="entry name" value="Leucine-rich repeat receptor-like tyrosine-protein kinase PXC3"/>
    <property type="match status" value="1"/>
</dbReference>
<dbReference type="InterPro" id="IPR000719">
    <property type="entry name" value="Prot_kinase_dom"/>
</dbReference>
<keyword evidence="11" id="KW-0675">Receptor</keyword>
<dbReference type="GO" id="GO:0005524">
    <property type="term" value="F:ATP binding"/>
    <property type="evidence" value="ECO:0007669"/>
    <property type="project" value="UniProtKB-KW"/>
</dbReference>
<dbReference type="SUPFAM" id="SSF52058">
    <property type="entry name" value="L domain-like"/>
    <property type="match status" value="1"/>
</dbReference>
<feature type="signal peptide" evidence="14">
    <location>
        <begin position="1"/>
        <end position="28"/>
    </location>
</feature>
<evidence type="ECO:0000313" key="16">
    <source>
        <dbReference type="EMBL" id="PNR51576.1"/>
    </source>
</evidence>
<keyword evidence="18" id="KW-1185">Reference proteome</keyword>
<feature type="domain" description="Protein kinase" evidence="15">
    <location>
        <begin position="309"/>
        <end position="584"/>
    </location>
</feature>
<reference evidence="16 18" key="1">
    <citation type="journal article" date="2008" name="Science">
        <title>The Physcomitrella genome reveals evolutionary insights into the conquest of land by plants.</title>
        <authorList>
            <person name="Rensing S."/>
            <person name="Lang D."/>
            <person name="Zimmer A."/>
            <person name="Terry A."/>
            <person name="Salamov A."/>
            <person name="Shapiro H."/>
            <person name="Nishiyama T."/>
            <person name="Perroud P.-F."/>
            <person name="Lindquist E."/>
            <person name="Kamisugi Y."/>
            <person name="Tanahashi T."/>
            <person name="Sakakibara K."/>
            <person name="Fujita T."/>
            <person name="Oishi K."/>
            <person name="Shin-I T."/>
            <person name="Kuroki Y."/>
            <person name="Toyoda A."/>
            <person name="Suzuki Y."/>
            <person name="Hashimoto A."/>
            <person name="Yamaguchi K."/>
            <person name="Sugano A."/>
            <person name="Kohara Y."/>
            <person name="Fujiyama A."/>
            <person name="Anterola A."/>
            <person name="Aoki S."/>
            <person name="Ashton N."/>
            <person name="Barbazuk W.B."/>
            <person name="Barker E."/>
            <person name="Bennetzen J."/>
            <person name="Bezanilla M."/>
            <person name="Blankenship R."/>
            <person name="Cho S.H."/>
            <person name="Dutcher S."/>
            <person name="Estelle M."/>
            <person name="Fawcett J.A."/>
            <person name="Gundlach H."/>
            <person name="Hanada K."/>
            <person name="Heyl A."/>
            <person name="Hicks K.A."/>
            <person name="Hugh J."/>
            <person name="Lohr M."/>
            <person name="Mayer K."/>
            <person name="Melkozernov A."/>
            <person name="Murata T."/>
            <person name="Nelson D."/>
            <person name="Pils B."/>
            <person name="Prigge M."/>
            <person name="Reiss B."/>
            <person name="Renner T."/>
            <person name="Rombauts S."/>
            <person name="Rushton P."/>
            <person name="Sanderfoot A."/>
            <person name="Schween G."/>
            <person name="Shiu S.-H."/>
            <person name="Stueber K."/>
            <person name="Theodoulou F.L."/>
            <person name="Tu H."/>
            <person name="Van de Peer Y."/>
            <person name="Verrier P.J."/>
            <person name="Waters E."/>
            <person name="Wood A."/>
            <person name="Yang L."/>
            <person name="Cove D."/>
            <person name="Cuming A."/>
            <person name="Hasebe M."/>
            <person name="Lucas S."/>
            <person name="Mishler D.B."/>
            <person name="Reski R."/>
            <person name="Grigoriev I."/>
            <person name="Quatrano R.S."/>
            <person name="Boore J.L."/>
        </authorList>
    </citation>
    <scope>NUCLEOTIDE SEQUENCE [LARGE SCALE GENOMIC DNA]</scope>
    <source>
        <strain evidence="17 18">cv. Gransden 2004</strain>
    </source>
</reference>
<dbReference type="SUPFAM" id="SSF56112">
    <property type="entry name" value="Protein kinase-like (PK-like)"/>
    <property type="match status" value="1"/>
</dbReference>
<evidence type="ECO:0000256" key="3">
    <source>
        <dbReference type="ARBA" id="ARBA00022679"/>
    </source>
</evidence>
<dbReference type="GeneID" id="112284967"/>
<keyword evidence="3" id="KW-0808">Transferase</keyword>
<accession>A0A2K1KCR6</accession>
<evidence type="ECO:0000256" key="9">
    <source>
        <dbReference type="ARBA" id="ARBA00022989"/>
    </source>
</evidence>
<evidence type="ECO:0000256" key="7">
    <source>
        <dbReference type="ARBA" id="ARBA00022741"/>
    </source>
</evidence>
<evidence type="ECO:0000256" key="13">
    <source>
        <dbReference type="SAM" id="Phobius"/>
    </source>
</evidence>
<keyword evidence="2" id="KW-0433">Leucine-rich repeat</keyword>
<gene>
    <name evidence="17" type="primary">LOC112284967</name>
    <name evidence="16" type="ORF">PHYPA_010763</name>
</gene>
<dbReference type="GO" id="GO:0016020">
    <property type="term" value="C:membrane"/>
    <property type="evidence" value="ECO:0007669"/>
    <property type="project" value="UniProtKB-SubCell"/>
</dbReference>
<dbReference type="CDD" id="cd14066">
    <property type="entry name" value="STKc_IRAK"/>
    <property type="match status" value="1"/>
</dbReference>
<keyword evidence="8" id="KW-0067">ATP-binding</keyword>
<sequence length="613" mass="66880">MAQMGRVCPIVVTFLVTIIFAQVHPASAQDTETQCLLDFKKSVSDPRSRLVTWSDANVSSICEWVGVTCFKLSTVPVYRLELSGFGLSSGWPAGLQNCRSLATLDLSYNSFTGPISTTICDDLPNLVNLNLQHNRLGGSIPAGFGDCKYLNDLVLNDNDLEGEIPGQVGNAPRLSHFTVANNQLEGMIPATLANKVSNGPGINASSFAGNSYLCGAPLTGACRSKPRKKSNLGAIVGAAVASVCGMMLLIGVLIWVLRRRFLKSQVEDLKGDGGWVRRIRKPRAITVSMFDNPIGRIKFTDLMEATNDFSKSNVISTNLAGTMYKASFPNVAVMAIKRLQVSSQNDRTFKAEMETLGHLRHRNLVPLLGYCVAGGERLLVYKHMPNGSVWDRLHPASGKSFLSWPERVRVATGVARGLGWLHQTCNPRILHRNVNTKSILLDSDDEPRITDFGFARHMNPTDTHVSTFVNGDYRNVGYVAPEYVRTLVATPKGDVYSFGVVLLELVTRQKPVDVVPVTGSFKGNLVEYVNMLSSSGKAADAVDSSLRDNGVDDDEILQILKVAISCVAVEPKDRPTMFEVYQLLRAIGQKYNYTDSFAELPTLGDSNGVDAVK</sequence>
<dbReference type="KEGG" id="ppp:112284967"/>
<reference evidence="16 18" key="2">
    <citation type="journal article" date="2018" name="Plant J.">
        <title>The Physcomitrella patens chromosome-scale assembly reveals moss genome structure and evolution.</title>
        <authorList>
            <person name="Lang D."/>
            <person name="Ullrich K.K."/>
            <person name="Murat F."/>
            <person name="Fuchs J."/>
            <person name="Jenkins J."/>
            <person name="Haas F.B."/>
            <person name="Piednoel M."/>
            <person name="Gundlach H."/>
            <person name="Van Bel M."/>
            <person name="Meyberg R."/>
            <person name="Vives C."/>
            <person name="Morata J."/>
            <person name="Symeonidi A."/>
            <person name="Hiss M."/>
            <person name="Muchero W."/>
            <person name="Kamisugi Y."/>
            <person name="Saleh O."/>
            <person name="Blanc G."/>
            <person name="Decker E.L."/>
            <person name="van Gessel N."/>
            <person name="Grimwood J."/>
            <person name="Hayes R.D."/>
            <person name="Graham S.W."/>
            <person name="Gunter L.E."/>
            <person name="McDaniel S.F."/>
            <person name="Hoernstein S.N.W."/>
            <person name="Larsson A."/>
            <person name="Li F.W."/>
            <person name="Perroud P.F."/>
            <person name="Phillips J."/>
            <person name="Ranjan P."/>
            <person name="Rokshar D.S."/>
            <person name="Rothfels C.J."/>
            <person name="Schneider L."/>
            <person name="Shu S."/>
            <person name="Stevenson D.W."/>
            <person name="Thummler F."/>
            <person name="Tillich M."/>
            <person name="Villarreal Aguilar J.C."/>
            <person name="Widiez T."/>
            <person name="Wong G.K."/>
            <person name="Wymore A."/>
            <person name="Zhang Y."/>
            <person name="Zimmer A.D."/>
            <person name="Quatrano R.S."/>
            <person name="Mayer K.F.X."/>
            <person name="Goodstein D."/>
            <person name="Casacuberta J.M."/>
            <person name="Vandepoele K."/>
            <person name="Reski R."/>
            <person name="Cuming A.C."/>
            <person name="Tuskan G.A."/>
            <person name="Maumus F."/>
            <person name="Salse J."/>
            <person name="Schmutz J."/>
            <person name="Rensing S.A."/>
        </authorList>
    </citation>
    <scope>NUCLEOTIDE SEQUENCE [LARGE SCALE GENOMIC DNA]</scope>
    <source>
        <strain evidence="17 18">cv. Gransden 2004</strain>
    </source>
</reference>
<evidence type="ECO:0000256" key="1">
    <source>
        <dbReference type="ARBA" id="ARBA00004479"/>
    </source>
</evidence>
<evidence type="ECO:0000256" key="6">
    <source>
        <dbReference type="ARBA" id="ARBA00022737"/>
    </source>
</evidence>
<evidence type="ECO:0000313" key="18">
    <source>
        <dbReference type="Proteomes" id="UP000006727"/>
    </source>
</evidence>
<dbReference type="AlphaFoldDB" id="A0A2K1KCR6"/>
<keyword evidence="7" id="KW-0547">Nucleotide-binding</keyword>
<dbReference type="PROSITE" id="PS50011">
    <property type="entry name" value="PROTEIN_KINASE_DOM"/>
    <property type="match status" value="1"/>
</dbReference>
<dbReference type="EMBL" id="ABEU02000007">
    <property type="protein sequence ID" value="PNR51576.1"/>
    <property type="molecule type" value="Genomic_DNA"/>
</dbReference>
<evidence type="ECO:0000256" key="11">
    <source>
        <dbReference type="ARBA" id="ARBA00023170"/>
    </source>
</evidence>
<name>A0A2K1KCR6_PHYPA</name>
<evidence type="ECO:0000256" key="14">
    <source>
        <dbReference type="SAM" id="SignalP"/>
    </source>
</evidence>
<dbReference type="OrthoDB" id="2151624at2759"/>
<dbReference type="Gene3D" id="3.30.200.20">
    <property type="entry name" value="Phosphorylase Kinase, domain 1"/>
    <property type="match status" value="1"/>
</dbReference>
<dbReference type="Pfam" id="PF07714">
    <property type="entry name" value="PK_Tyr_Ser-Thr"/>
    <property type="match status" value="1"/>
</dbReference>
<dbReference type="STRING" id="3218.A0A2K1KCR6"/>
<keyword evidence="4 13" id="KW-0812">Transmembrane</keyword>
<keyword evidence="10 13" id="KW-0472">Membrane</keyword>
<evidence type="ECO:0000259" key="15">
    <source>
        <dbReference type="PROSITE" id="PS50011"/>
    </source>
</evidence>
<dbReference type="Proteomes" id="UP000006727">
    <property type="component" value="Chromosome 7"/>
</dbReference>
<dbReference type="Gene3D" id="3.80.10.10">
    <property type="entry name" value="Ribonuclease Inhibitor"/>
    <property type="match status" value="1"/>
</dbReference>
<dbReference type="PANTHER" id="PTHR48007">
    <property type="entry name" value="LEUCINE-RICH REPEAT RECEPTOR-LIKE PROTEIN KINASE PXC1"/>
    <property type="match status" value="1"/>
</dbReference>
<organism evidence="16">
    <name type="scientific">Physcomitrium patens</name>
    <name type="common">Spreading-leaved earth moss</name>
    <name type="synonym">Physcomitrella patens</name>
    <dbReference type="NCBI Taxonomy" id="3218"/>
    <lineage>
        <taxon>Eukaryota</taxon>
        <taxon>Viridiplantae</taxon>
        <taxon>Streptophyta</taxon>
        <taxon>Embryophyta</taxon>
        <taxon>Bryophyta</taxon>
        <taxon>Bryophytina</taxon>
        <taxon>Bryopsida</taxon>
        <taxon>Funariidae</taxon>
        <taxon>Funariales</taxon>
        <taxon>Funariaceae</taxon>
        <taxon>Physcomitrium</taxon>
    </lineage>
</organism>
<reference evidence="17" key="3">
    <citation type="submission" date="2020-12" db="UniProtKB">
        <authorList>
            <consortium name="EnsemblPlants"/>
        </authorList>
    </citation>
    <scope>IDENTIFICATION</scope>
</reference>
<dbReference type="FunCoup" id="A0A2K1KCR6">
    <property type="interactions" value="1142"/>
</dbReference>
<evidence type="ECO:0000256" key="5">
    <source>
        <dbReference type="ARBA" id="ARBA00022729"/>
    </source>
</evidence>
<dbReference type="InterPro" id="IPR032675">
    <property type="entry name" value="LRR_dom_sf"/>
</dbReference>
<keyword evidence="9 13" id="KW-1133">Transmembrane helix</keyword>
<keyword evidence="6" id="KW-0677">Repeat</keyword>
<dbReference type="PaxDb" id="3218-PP1S2_40V6.1"/>
<evidence type="ECO:0000256" key="10">
    <source>
        <dbReference type="ARBA" id="ARBA00023136"/>
    </source>
</evidence>
<feature type="transmembrane region" description="Helical" evidence="13">
    <location>
        <begin position="232"/>
        <end position="257"/>
    </location>
</feature>
<evidence type="ECO:0000256" key="4">
    <source>
        <dbReference type="ARBA" id="ARBA00022692"/>
    </source>
</evidence>
<dbReference type="Gramene" id="Pp3c7_23600V3.1">
    <property type="protein sequence ID" value="PAC:32925421.CDS.1"/>
    <property type="gene ID" value="Pp3c7_23600"/>
</dbReference>
<dbReference type="Pfam" id="PF00560">
    <property type="entry name" value="LRR_1"/>
    <property type="match status" value="2"/>
</dbReference>
<dbReference type="InterPro" id="IPR046959">
    <property type="entry name" value="PRK1-6/SRF4-like"/>
</dbReference>
<keyword evidence="12" id="KW-0325">Glycoprotein</keyword>
<dbReference type="Gene3D" id="1.10.510.10">
    <property type="entry name" value="Transferase(Phosphotransferase) domain 1"/>
    <property type="match status" value="1"/>
</dbReference>
<dbReference type="FunFam" id="3.80.10.10:FF:000400">
    <property type="entry name" value="Nuclear pore complex protein NUP107"/>
    <property type="match status" value="1"/>
</dbReference>
<comment type="subcellular location">
    <subcellularLocation>
        <location evidence="1">Membrane</location>
        <topology evidence="1">Single-pass type I membrane protein</topology>
    </subcellularLocation>
</comment>
<dbReference type="GO" id="GO:0004672">
    <property type="term" value="F:protein kinase activity"/>
    <property type="evidence" value="ECO:0007669"/>
    <property type="project" value="InterPro"/>
</dbReference>
<dbReference type="EnsemblPlants" id="Pp3c7_23600V3.2">
    <property type="protein sequence ID" value="PAC:32925422.CDS.1"/>
    <property type="gene ID" value="Pp3c7_23600"/>
</dbReference>
<evidence type="ECO:0000256" key="2">
    <source>
        <dbReference type="ARBA" id="ARBA00022614"/>
    </source>
</evidence>
<dbReference type="InterPro" id="IPR011009">
    <property type="entry name" value="Kinase-like_dom_sf"/>
</dbReference>
<evidence type="ECO:0000256" key="8">
    <source>
        <dbReference type="ARBA" id="ARBA00022840"/>
    </source>
</evidence>
<dbReference type="InterPro" id="IPR001611">
    <property type="entry name" value="Leu-rich_rpt"/>
</dbReference>
<dbReference type="Gramene" id="Pp3c7_23600V3.2">
    <property type="protein sequence ID" value="PAC:32925422.CDS.1"/>
    <property type="gene ID" value="Pp3c7_23600"/>
</dbReference>